<evidence type="ECO:0008006" key="4">
    <source>
        <dbReference type="Google" id="ProtNLM"/>
    </source>
</evidence>
<dbReference type="RefSeq" id="WP_120177221.1">
    <property type="nucleotide sequence ID" value="NZ_AP018786.1"/>
</dbReference>
<proteinExistence type="predicted"/>
<protein>
    <recommendedName>
        <fullName evidence="4">Secreted protein</fullName>
    </recommendedName>
</protein>
<dbReference type="EMBL" id="AP018786">
    <property type="protein sequence ID" value="BBF23635.1"/>
    <property type="molecule type" value="Genomic_DNA"/>
</dbReference>
<accession>A0A2Z6IAS9</accession>
<dbReference type="Proteomes" id="UP000271003">
    <property type="component" value="Chromosome"/>
</dbReference>
<feature type="signal peptide" evidence="1">
    <location>
        <begin position="1"/>
        <end position="27"/>
    </location>
</feature>
<evidence type="ECO:0000313" key="3">
    <source>
        <dbReference type="Proteomes" id="UP000271003"/>
    </source>
</evidence>
<evidence type="ECO:0000313" key="2">
    <source>
        <dbReference type="EMBL" id="BBF23635.1"/>
    </source>
</evidence>
<dbReference type="AlphaFoldDB" id="A0A2Z6IAS9"/>
<evidence type="ECO:0000256" key="1">
    <source>
        <dbReference type="SAM" id="SignalP"/>
    </source>
</evidence>
<reference evidence="2 3" key="1">
    <citation type="journal article" date="2018" name="Int. J. Syst. Evol. Microbiol.">
        <title>Mesosutterella multiformis gen. nov., sp. nov., a member of the family Sutterellaceae and Sutterella megalosphaeroides sp. nov., isolated from human faeces.</title>
        <authorList>
            <person name="Sakamoto M."/>
            <person name="Ikeyama N."/>
            <person name="Kunihiro T."/>
            <person name="Iino T."/>
            <person name="Yuki M."/>
            <person name="Ohkuma M."/>
        </authorList>
    </citation>
    <scope>NUCLEOTIDE SEQUENCE [LARGE SCALE GENOMIC DNA]</scope>
    <source>
        <strain evidence="2 3">6FBBBH3</strain>
    </source>
</reference>
<keyword evidence="3" id="KW-1185">Reference proteome</keyword>
<keyword evidence="1" id="KW-0732">Signal</keyword>
<organism evidence="2 3">
    <name type="scientific">Sutterella megalosphaeroides</name>
    <dbReference type="NCBI Taxonomy" id="2494234"/>
    <lineage>
        <taxon>Bacteria</taxon>
        <taxon>Pseudomonadati</taxon>
        <taxon>Pseudomonadota</taxon>
        <taxon>Betaproteobacteria</taxon>
        <taxon>Burkholderiales</taxon>
        <taxon>Sutterellaceae</taxon>
        <taxon>Sutterella</taxon>
    </lineage>
</organism>
<dbReference type="KEGG" id="sutt:SUTMEG_15260"/>
<name>A0A2Z6IAS9_9BURK</name>
<gene>
    <name evidence="2" type="ORF">SUTMEG_15260</name>
</gene>
<sequence>MTSRTSKHAAATLVALGLALAAQTATAQTITIDDEALARAMTTGVLWESELISRSPTFKAPLFDALGSTGGGIGQGSDKPVSAPIDLGHGLQLAVTGHLDLDTFSAVSVSLGKAETDMPHENPWGAVTSKNIRNYPAYVEIVKVAELFNYAQFNANVRVQLVCKEGPCSKETIRKLVETRQVSTPGLQLTVMVGNLLNLIVNILEVRSGDPVLLPPTDFVFGEDCKLSLSTKVVQFKTLDALNFAPQEMVVDSRETTLTYGCGRWAAQSAVNVTLRPTDGTYPGTNEAKFRDYEDLSLVYKFGSTPPDFCSDGEAWNVPREAGALDSDGRLTMPLVWGLCQRGTARRAGDYATTVEITAEFQ</sequence>
<feature type="chain" id="PRO_5016258978" description="Secreted protein" evidence="1">
    <location>
        <begin position="28"/>
        <end position="362"/>
    </location>
</feature>